<protein>
    <submittedName>
        <fullName evidence="1">Uncharacterized protein</fullName>
    </submittedName>
</protein>
<proteinExistence type="predicted"/>
<comment type="caution">
    <text evidence="1">The sequence shown here is derived from an EMBL/GenBank/DDBJ whole genome shotgun (WGS) entry which is preliminary data.</text>
</comment>
<gene>
    <name evidence="1" type="ORF">GLX28_11675</name>
</gene>
<keyword evidence="2" id="KW-1185">Reference proteome</keyword>
<name>A0A6I4YKL7_9DEIO</name>
<evidence type="ECO:0000313" key="1">
    <source>
        <dbReference type="EMBL" id="MXV20294.1"/>
    </source>
</evidence>
<reference evidence="1 2" key="1">
    <citation type="submission" date="2019-11" db="EMBL/GenBank/DDBJ databases">
        <title>Genome sequence of Deinococcus xianganensis Y35, AI-2 producing algicidal bacterium, isolated from lake water.</title>
        <authorList>
            <person name="Li Y."/>
        </authorList>
    </citation>
    <scope>NUCLEOTIDE SEQUENCE [LARGE SCALE GENOMIC DNA]</scope>
    <source>
        <strain evidence="1 2">Y35</strain>
    </source>
</reference>
<accession>A0A6I4YKL7</accession>
<dbReference type="RefSeq" id="WP_160979677.1">
    <property type="nucleotide sequence ID" value="NZ_WVHK01000040.1"/>
</dbReference>
<dbReference type="EMBL" id="WVHK01000040">
    <property type="protein sequence ID" value="MXV20294.1"/>
    <property type="molecule type" value="Genomic_DNA"/>
</dbReference>
<sequence length="114" mass="11704">MEYQIDGVPTEDANFGRVLAGQTGPTISVQLVNTGSVPRAVQLRIRQDDATAGTGAATVLLAGVPTALGPDWLDCGTLAPGAALTLSCSWFTASGAPPEQYRAEDLAFVEADVA</sequence>
<evidence type="ECO:0000313" key="2">
    <source>
        <dbReference type="Proteomes" id="UP000430519"/>
    </source>
</evidence>
<dbReference type="Proteomes" id="UP000430519">
    <property type="component" value="Unassembled WGS sequence"/>
</dbReference>
<organism evidence="1 2">
    <name type="scientific">Deinococcus xianganensis</name>
    <dbReference type="NCBI Taxonomy" id="1507289"/>
    <lineage>
        <taxon>Bacteria</taxon>
        <taxon>Thermotogati</taxon>
        <taxon>Deinococcota</taxon>
        <taxon>Deinococci</taxon>
        <taxon>Deinococcales</taxon>
        <taxon>Deinococcaceae</taxon>
        <taxon>Deinococcus</taxon>
    </lineage>
</organism>
<dbReference type="AlphaFoldDB" id="A0A6I4YKL7"/>